<feature type="region of interest" description="Disordered" evidence="1">
    <location>
        <begin position="44"/>
        <end position="67"/>
    </location>
</feature>
<evidence type="ECO:0000256" key="1">
    <source>
        <dbReference type="SAM" id="MobiDB-lite"/>
    </source>
</evidence>
<keyword evidence="2" id="KW-0472">Membrane</keyword>
<reference evidence="3 4" key="1">
    <citation type="submission" date="2018-06" db="EMBL/GenBank/DDBJ databases">
        <title>The Genome of Cuscuta australis (Dodder) Provides Insight into the Evolution of Plant Parasitism.</title>
        <authorList>
            <person name="Liu H."/>
        </authorList>
    </citation>
    <scope>NUCLEOTIDE SEQUENCE [LARGE SCALE GENOMIC DNA]</scope>
    <source>
        <strain evidence="4">cv. Yunnan</strain>
        <tissue evidence="3">Vines</tissue>
    </source>
</reference>
<protein>
    <submittedName>
        <fullName evidence="3">Uncharacterized protein</fullName>
    </submittedName>
</protein>
<evidence type="ECO:0000313" key="4">
    <source>
        <dbReference type="Proteomes" id="UP000249390"/>
    </source>
</evidence>
<gene>
    <name evidence="3" type="ORF">DM860_004584</name>
</gene>
<feature type="transmembrane region" description="Helical" evidence="2">
    <location>
        <begin position="85"/>
        <end position="107"/>
    </location>
</feature>
<dbReference type="AlphaFoldDB" id="A0A328EC05"/>
<feature type="transmembrane region" description="Helical" evidence="2">
    <location>
        <begin position="12"/>
        <end position="34"/>
    </location>
</feature>
<keyword evidence="2" id="KW-0812">Transmembrane</keyword>
<proteinExistence type="predicted"/>
<evidence type="ECO:0000313" key="3">
    <source>
        <dbReference type="EMBL" id="RAL54113.1"/>
    </source>
</evidence>
<sequence length="114" mass="11290">MSGRPPPSPNLFISGVSVAVYISASASFACFIAVSCANFAESSFPPTAASASASSSSSSSSSIQLPDVGTSSAIPPNLFISGVSVAVYISASASIACFIAVSCANFAESSFPFN</sequence>
<feature type="compositionally biased region" description="Low complexity" evidence="1">
    <location>
        <begin position="48"/>
        <end position="62"/>
    </location>
</feature>
<dbReference type="Proteomes" id="UP000249390">
    <property type="component" value="Unassembled WGS sequence"/>
</dbReference>
<accession>A0A328EC05</accession>
<name>A0A328EC05_9ASTE</name>
<keyword evidence="2" id="KW-1133">Transmembrane helix</keyword>
<keyword evidence="4" id="KW-1185">Reference proteome</keyword>
<organism evidence="3 4">
    <name type="scientific">Cuscuta australis</name>
    <dbReference type="NCBI Taxonomy" id="267555"/>
    <lineage>
        <taxon>Eukaryota</taxon>
        <taxon>Viridiplantae</taxon>
        <taxon>Streptophyta</taxon>
        <taxon>Embryophyta</taxon>
        <taxon>Tracheophyta</taxon>
        <taxon>Spermatophyta</taxon>
        <taxon>Magnoliopsida</taxon>
        <taxon>eudicotyledons</taxon>
        <taxon>Gunneridae</taxon>
        <taxon>Pentapetalae</taxon>
        <taxon>asterids</taxon>
        <taxon>lamiids</taxon>
        <taxon>Solanales</taxon>
        <taxon>Convolvulaceae</taxon>
        <taxon>Cuscuteae</taxon>
        <taxon>Cuscuta</taxon>
        <taxon>Cuscuta subgen. Grammica</taxon>
        <taxon>Cuscuta sect. Cleistogrammica</taxon>
    </lineage>
</organism>
<comment type="caution">
    <text evidence="3">The sequence shown here is derived from an EMBL/GenBank/DDBJ whole genome shotgun (WGS) entry which is preliminary data.</text>
</comment>
<evidence type="ECO:0000256" key="2">
    <source>
        <dbReference type="SAM" id="Phobius"/>
    </source>
</evidence>
<dbReference type="PROSITE" id="PS51257">
    <property type="entry name" value="PROKAR_LIPOPROTEIN"/>
    <property type="match status" value="1"/>
</dbReference>
<dbReference type="EMBL" id="NQVE01000015">
    <property type="protein sequence ID" value="RAL54113.1"/>
    <property type="molecule type" value="Genomic_DNA"/>
</dbReference>